<feature type="domain" description="DnaB/C C-terminal" evidence="3">
    <location>
        <begin position="185"/>
        <end position="256"/>
    </location>
</feature>
<gene>
    <name evidence="4" type="ORF">ISALK_06270</name>
</gene>
<reference evidence="4 5" key="1">
    <citation type="submission" date="2019-04" db="EMBL/GenBank/DDBJ databases">
        <title>Isachenkonia alkalipeptolytica gen. nov. sp. nov. a new anaerobic, alkiliphilic organothrophic bacterium capable to reduce synthesized ferrihydrite isolated from a soda lake.</title>
        <authorList>
            <person name="Toshchakov S.V."/>
            <person name="Zavarzina D.G."/>
            <person name="Zhilina T.N."/>
            <person name="Kostrikina N.A."/>
            <person name="Kublanov I.V."/>
        </authorList>
    </citation>
    <scope>NUCLEOTIDE SEQUENCE [LARGE SCALE GENOMIC DNA]</scope>
    <source>
        <strain evidence="4 5">Z-1701</strain>
    </source>
</reference>
<sequence>MMFYKKSRSIEELESVSIDNIFLNKFLPKANGTYVKVYLLGYQKALQTVESFGEAPVTSHQSLGELLGIPLSDVLDAWKYWEAQGVIKTHPLGPSSHYEERENFSVEFLDLKEKFLLEHHYRKTISHNKETPREKTPVEKTAEDSPSQESPPVGSGEHYKNPYNCTPEDLIEANKVPQIRTMFGEINKIIHRSLYPNEKIEILEWFFNFNIEPPLIVKAYSFAKHKKNISTVQYVGGVVRNWYDQGITSVEQLQAHLESTKDRFSLYNRIFRALGFSNREPSEKEREFMDLWFDDFGFSLEIILRACEESVKIANPNISYIHGVLKNWHKNKVGSLEDVEELRQASKQKKNAKPSLQKPSRDQFKTKFHLSDSRTSKYNAEELEALIMKRQNKE</sequence>
<evidence type="ECO:0000313" key="4">
    <source>
        <dbReference type="EMBL" id="NBG88104.1"/>
    </source>
</evidence>
<evidence type="ECO:0000256" key="2">
    <source>
        <dbReference type="SAM" id="MobiDB-lite"/>
    </source>
</evidence>
<feature type="domain" description="DnaB/C C-terminal" evidence="3">
    <location>
        <begin position="278"/>
        <end position="341"/>
    </location>
</feature>
<evidence type="ECO:0000313" key="5">
    <source>
        <dbReference type="Proteomes" id="UP000449710"/>
    </source>
</evidence>
<keyword evidence="5" id="KW-1185">Reference proteome</keyword>
<dbReference type="EMBL" id="SUMG01000005">
    <property type="protein sequence ID" value="NBG88104.1"/>
    <property type="molecule type" value="Genomic_DNA"/>
</dbReference>
<dbReference type="Gene3D" id="1.10.10.630">
    <property type="entry name" value="DnaD domain-like"/>
    <property type="match status" value="2"/>
</dbReference>
<accession>A0AA43XKV1</accession>
<dbReference type="InterPro" id="IPR053162">
    <property type="entry name" value="DnaD"/>
</dbReference>
<dbReference type="InterPro" id="IPR034829">
    <property type="entry name" value="DnaD-like_sf"/>
</dbReference>
<feature type="compositionally biased region" description="Basic and acidic residues" evidence="2">
    <location>
        <begin position="359"/>
        <end position="373"/>
    </location>
</feature>
<evidence type="ECO:0000259" key="3">
    <source>
        <dbReference type="Pfam" id="PF07261"/>
    </source>
</evidence>
<feature type="region of interest" description="Disordered" evidence="2">
    <location>
        <begin position="344"/>
        <end position="373"/>
    </location>
</feature>
<name>A0AA43XKV1_9CLOT</name>
<dbReference type="AlphaFoldDB" id="A0AA43XKV1"/>
<dbReference type="PANTHER" id="PTHR37293">
    <property type="entry name" value="PHAGE REPLICATION PROTEIN-RELATED"/>
    <property type="match status" value="1"/>
</dbReference>
<dbReference type="SUPFAM" id="SSF158499">
    <property type="entry name" value="DnaD domain-like"/>
    <property type="match status" value="2"/>
</dbReference>
<proteinExistence type="inferred from homology"/>
<dbReference type="InterPro" id="IPR006343">
    <property type="entry name" value="DnaB/C_C"/>
</dbReference>
<comment type="similarity">
    <text evidence="1">Belongs to the DnaB/DnaD family.</text>
</comment>
<dbReference type="Pfam" id="PF07261">
    <property type="entry name" value="DnaB_2"/>
    <property type="match status" value="2"/>
</dbReference>
<feature type="region of interest" description="Disordered" evidence="2">
    <location>
        <begin position="126"/>
        <end position="161"/>
    </location>
</feature>
<protein>
    <submittedName>
        <fullName evidence="4">DnaD domain protein</fullName>
    </submittedName>
</protein>
<evidence type="ECO:0000256" key="1">
    <source>
        <dbReference type="ARBA" id="ARBA00093462"/>
    </source>
</evidence>
<organism evidence="4 5">
    <name type="scientific">Isachenkonia alkalipeptolytica</name>
    <dbReference type="NCBI Taxonomy" id="2565777"/>
    <lineage>
        <taxon>Bacteria</taxon>
        <taxon>Bacillati</taxon>
        <taxon>Bacillota</taxon>
        <taxon>Clostridia</taxon>
        <taxon>Eubacteriales</taxon>
        <taxon>Clostridiaceae</taxon>
        <taxon>Isachenkonia</taxon>
    </lineage>
</organism>
<comment type="caution">
    <text evidence="4">The sequence shown here is derived from an EMBL/GenBank/DDBJ whole genome shotgun (WGS) entry which is preliminary data.</text>
</comment>
<feature type="compositionally biased region" description="Basic and acidic residues" evidence="2">
    <location>
        <begin position="127"/>
        <end position="143"/>
    </location>
</feature>
<dbReference type="Proteomes" id="UP000449710">
    <property type="component" value="Unassembled WGS sequence"/>
</dbReference>
<dbReference type="PANTHER" id="PTHR37293:SF5">
    <property type="entry name" value="DNA REPLICATION PROTEIN"/>
    <property type="match status" value="1"/>
</dbReference>
<dbReference type="NCBIfam" id="TIGR01446">
    <property type="entry name" value="DnaD_dom"/>
    <property type="match status" value="2"/>
</dbReference>